<keyword evidence="1" id="KW-0479">Metal-binding</keyword>
<dbReference type="Pfam" id="PF00149">
    <property type="entry name" value="Metallophos"/>
    <property type="match status" value="1"/>
</dbReference>
<feature type="domain" description="Calcineurin-like phosphoesterase" evidence="4">
    <location>
        <begin position="172"/>
        <end position="352"/>
    </location>
</feature>
<dbReference type="PANTHER" id="PTHR31302:SF31">
    <property type="entry name" value="PHOSPHODIESTERASE YAEI"/>
    <property type="match status" value="1"/>
</dbReference>
<accession>A0A0F9P2D0</accession>
<dbReference type="EMBL" id="LAZR01006032">
    <property type="protein sequence ID" value="KKM95250.1"/>
    <property type="molecule type" value="Genomic_DNA"/>
</dbReference>
<dbReference type="GO" id="GO:0016020">
    <property type="term" value="C:membrane"/>
    <property type="evidence" value="ECO:0007669"/>
    <property type="project" value="GOC"/>
</dbReference>
<protein>
    <recommendedName>
        <fullName evidence="4">Calcineurin-like phosphoesterase domain-containing protein</fullName>
    </recommendedName>
</protein>
<dbReference type="GO" id="GO:0008758">
    <property type="term" value="F:UDP-2,3-diacylglucosamine hydrolase activity"/>
    <property type="evidence" value="ECO:0007669"/>
    <property type="project" value="TreeGrafter"/>
</dbReference>
<dbReference type="InterPro" id="IPR004843">
    <property type="entry name" value="Calcineurin-like_PHP"/>
</dbReference>
<dbReference type="SUPFAM" id="SSF56300">
    <property type="entry name" value="Metallo-dependent phosphatases"/>
    <property type="match status" value="1"/>
</dbReference>
<evidence type="ECO:0000313" key="5">
    <source>
        <dbReference type="EMBL" id="KKM95250.1"/>
    </source>
</evidence>
<dbReference type="InterPro" id="IPR051158">
    <property type="entry name" value="Metallophosphoesterase_sf"/>
</dbReference>
<comment type="caution">
    <text evidence="5">The sequence shown here is derived from an EMBL/GenBank/DDBJ whole genome shotgun (WGS) entry which is preliminary data.</text>
</comment>
<reference evidence="5" key="1">
    <citation type="journal article" date="2015" name="Nature">
        <title>Complex archaea that bridge the gap between prokaryotes and eukaryotes.</title>
        <authorList>
            <person name="Spang A."/>
            <person name="Saw J.H."/>
            <person name="Jorgensen S.L."/>
            <person name="Zaremba-Niedzwiedzka K."/>
            <person name="Martijn J."/>
            <person name="Lind A.E."/>
            <person name="van Eijk R."/>
            <person name="Schleper C."/>
            <person name="Guy L."/>
            <person name="Ettema T.J."/>
        </authorList>
    </citation>
    <scope>NUCLEOTIDE SEQUENCE</scope>
</reference>
<feature type="transmembrane region" description="Helical" evidence="3">
    <location>
        <begin position="40"/>
        <end position="60"/>
    </location>
</feature>
<evidence type="ECO:0000256" key="3">
    <source>
        <dbReference type="SAM" id="Phobius"/>
    </source>
</evidence>
<organism evidence="5">
    <name type="scientific">marine sediment metagenome</name>
    <dbReference type="NCBI Taxonomy" id="412755"/>
    <lineage>
        <taxon>unclassified sequences</taxon>
        <taxon>metagenomes</taxon>
        <taxon>ecological metagenomes</taxon>
    </lineage>
</organism>
<feature type="transmembrane region" description="Helical" evidence="3">
    <location>
        <begin position="75"/>
        <end position="95"/>
    </location>
</feature>
<gene>
    <name evidence="5" type="ORF">LCGC14_1190120</name>
</gene>
<keyword evidence="3" id="KW-0472">Membrane</keyword>
<keyword evidence="2" id="KW-0378">Hydrolase</keyword>
<evidence type="ECO:0000256" key="2">
    <source>
        <dbReference type="ARBA" id="ARBA00022801"/>
    </source>
</evidence>
<dbReference type="GO" id="GO:0046872">
    <property type="term" value="F:metal ion binding"/>
    <property type="evidence" value="ECO:0007669"/>
    <property type="project" value="UniProtKB-KW"/>
</dbReference>
<dbReference type="CDD" id="cd07385">
    <property type="entry name" value="MPP_YkuE_C"/>
    <property type="match status" value="1"/>
</dbReference>
<evidence type="ECO:0000256" key="1">
    <source>
        <dbReference type="ARBA" id="ARBA00022723"/>
    </source>
</evidence>
<evidence type="ECO:0000259" key="4">
    <source>
        <dbReference type="Pfam" id="PF00149"/>
    </source>
</evidence>
<feature type="transmembrane region" description="Helical" evidence="3">
    <location>
        <begin position="125"/>
        <end position="146"/>
    </location>
</feature>
<dbReference type="Gene3D" id="3.60.21.10">
    <property type="match status" value="1"/>
</dbReference>
<name>A0A0F9P2D0_9ZZZZ</name>
<keyword evidence="3" id="KW-1133">Transmembrane helix</keyword>
<feature type="transmembrane region" description="Helical" evidence="3">
    <location>
        <begin position="6"/>
        <end position="28"/>
    </location>
</feature>
<keyword evidence="3" id="KW-0812">Transmembrane</keyword>
<dbReference type="AlphaFoldDB" id="A0A0F9P2D0"/>
<dbReference type="GO" id="GO:0009245">
    <property type="term" value="P:lipid A biosynthetic process"/>
    <property type="evidence" value="ECO:0007669"/>
    <property type="project" value="TreeGrafter"/>
</dbReference>
<sequence>MVVKNTFAAMLRWIIFITIYIALGLYTLQALKTAVKHPWVYYVFIIVSALILGNLIYQFTWGDTEGRVLSRPKSYALGLVLAVFMFQLVSVIFLFSEDIFRIISGTYHKLTGSTKEFSLPQRRRFLSILGIGIAALPFGALLYGMFKGKYNFQVLTYTLEFEDLPDAFDGYRITQLSDIHSGSFDNHKKIEYAVDLINQQQSDVLLFTGDMVNNMATEMKPWKDIFATLKAEDGKFSVLGNHDYGDYVDWETEALKRQNLEDLKTIQRDMGFDLMLNESRYLEKGNDRIALVGVENWGRGGFKKAGDLKKATENIDKNDFKILMSHDPSHWEDIVIDDELHYHLTLSGHTHGMQFGIEIPGWIKWSPASWRYKYWAGIYKEKGQFINVNRGLGFLGYPGRFGIWPEITVITLKKKA</sequence>
<dbReference type="PANTHER" id="PTHR31302">
    <property type="entry name" value="TRANSMEMBRANE PROTEIN WITH METALLOPHOSPHOESTERASE DOMAIN-RELATED"/>
    <property type="match status" value="1"/>
</dbReference>
<proteinExistence type="predicted"/>
<dbReference type="InterPro" id="IPR029052">
    <property type="entry name" value="Metallo-depent_PP-like"/>
</dbReference>